<evidence type="ECO:0000256" key="1">
    <source>
        <dbReference type="ARBA" id="ARBA00001947"/>
    </source>
</evidence>
<organism evidence="7 8">
    <name type="scientific">Penicillium olsonii</name>
    <dbReference type="NCBI Taxonomy" id="99116"/>
    <lineage>
        <taxon>Eukaryota</taxon>
        <taxon>Fungi</taxon>
        <taxon>Dikarya</taxon>
        <taxon>Ascomycota</taxon>
        <taxon>Pezizomycotina</taxon>
        <taxon>Eurotiomycetes</taxon>
        <taxon>Eurotiomycetidae</taxon>
        <taxon>Eurotiales</taxon>
        <taxon>Aspergillaceae</taxon>
        <taxon>Penicillium</taxon>
    </lineage>
</organism>
<evidence type="ECO:0000259" key="6">
    <source>
        <dbReference type="SMART" id="SM00849"/>
    </source>
</evidence>
<dbReference type="PANTHER" id="PTHR42978:SF2">
    <property type="entry name" value="102 KBASES UNSTABLE REGION: FROM 1 TO 119443"/>
    <property type="match status" value="1"/>
</dbReference>
<evidence type="ECO:0000256" key="2">
    <source>
        <dbReference type="ARBA" id="ARBA00007749"/>
    </source>
</evidence>
<dbReference type="GO" id="GO:0046872">
    <property type="term" value="F:metal ion binding"/>
    <property type="evidence" value="ECO:0007669"/>
    <property type="project" value="UniProtKB-KW"/>
</dbReference>
<dbReference type="OrthoDB" id="10250730at2759"/>
<sequence length="229" mass="26126">MIAGLLYHPDVGLVLFDTGFREDVINSWEGEYLECAPRIWVKDIHSLPVAIKATGAGEIGDVKAVVLSHLHLDHAGGLEHFFGTDVEIWCHEDELKGAFWASATGNDSNLFLPDYLRADLLNWKTVSEEKVELWKGLTLHRCRGHTEGSLVVELTFSASGTVILTGDLFHVRENYEDGQPQGFLMRNYNEWLRSRDYIRRLVKRTNARVCLGHERSYFDMFEKSPQFIS</sequence>
<dbReference type="CDD" id="cd07729">
    <property type="entry name" value="AHL_lactonase_MBL-fold"/>
    <property type="match status" value="1"/>
</dbReference>
<protein>
    <recommendedName>
        <fullName evidence="6">Metallo-beta-lactamase domain-containing protein</fullName>
    </recommendedName>
</protein>
<comment type="similarity">
    <text evidence="2">Belongs to the metallo-beta-lactamase superfamily.</text>
</comment>
<dbReference type="GO" id="GO:0016787">
    <property type="term" value="F:hydrolase activity"/>
    <property type="evidence" value="ECO:0007669"/>
    <property type="project" value="UniProtKB-KW"/>
</dbReference>
<name>A0A9W4MMY6_PENOL</name>
<feature type="domain" description="Metallo-beta-lactamase" evidence="6">
    <location>
        <begin position="1"/>
        <end position="213"/>
    </location>
</feature>
<dbReference type="Proteomes" id="UP001153618">
    <property type="component" value="Unassembled WGS sequence"/>
</dbReference>
<dbReference type="SUPFAM" id="SSF56281">
    <property type="entry name" value="Metallo-hydrolase/oxidoreductase"/>
    <property type="match status" value="1"/>
</dbReference>
<comment type="caution">
    <text evidence="7">The sequence shown here is derived from an EMBL/GenBank/DDBJ whole genome shotgun (WGS) entry which is preliminary data.</text>
</comment>
<reference evidence="7" key="1">
    <citation type="submission" date="2021-07" db="EMBL/GenBank/DDBJ databases">
        <authorList>
            <person name="Branca A.L. A."/>
        </authorList>
    </citation>
    <scope>NUCLEOTIDE SEQUENCE</scope>
</reference>
<dbReference type="Gene3D" id="3.60.15.10">
    <property type="entry name" value="Ribonuclease Z/Hydroxyacylglutathione hydrolase-like"/>
    <property type="match status" value="1"/>
</dbReference>
<dbReference type="PANTHER" id="PTHR42978">
    <property type="entry name" value="QUORUM-QUENCHING LACTONASE YTNP-RELATED-RELATED"/>
    <property type="match status" value="1"/>
</dbReference>
<dbReference type="InterPro" id="IPR036866">
    <property type="entry name" value="RibonucZ/Hydroxyglut_hydro"/>
</dbReference>
<evidence type="ECO:0000313" key="7">
    <source>
        <dbReference type="EMBL" id="CAG8034960.1"/>
    </source>
</evidence>
<evidence type="ECO:0000256" key="5">
    <source>
        <dbReference type="ARBA" id="ARBA00022833"/>
    </source>
</evidence>
<comment type="cofactor">
    <cofactor evidence="1">
        <name>Zn(2+)</name>
        <dbReference type="ChEBI" id="CHEBI:29105"/>
    </cofactor>
</comment>
<evidence type="ECO:0000256" key="4">
    <source>
        <dbReference type="ARBA" id="ARBA00022801"/>
    </source>
</evidence>
<dbReference type="SMART" id="SM00849">
    <property type="entry name" value="Lactamase_B"/>
    <property type="match status" value="1"/>
</dbReference>
<keyword evidence="4" id="KW-0378">Hydrolase</keyword>
<keyword evidence="8" id="KW-1185">Reference proteome</keyword>
<evidence type="ECO:0000256" key="3">
    <source>
        <dbReference type="ARBA" id="ARBA00022723"/>
    </source>
</evidence>
<keyword evidence="5" id="KW-0862">Zinc</keyword>
<keyword evidence="3" id="KW-0479">Metal-binding</keyword>
<dbReference type="InterPro" id="IPR051013">
    <property type="entry name" value="MBL_superfamily_lactonases"/>
</dbReference>
<proteinExistence type="inferred from homology"/>
<evidence type="ECO:0000313" key="8">
    <source>
        <dbReference type="Proteomes" id="UP001153618"/>
    </source>
</evidence>
<accession>A0A9W4MMY6</accession>
<dbReference type="EMBL" id="CAJVOS010000016">
    <property type="protein sequence ID" value="CAG8034960.1"/>
    <property type="molecule type" value="Genomic_DNA"/>
</dbReference>
<dbReference type="AlphaFoldDB" id="A0A9W4MMY6"/>
<dbReference type="InterPro" id="IPR001279">
    <property type="entry name" value="Metallo-B-lactamas"/>
</dbReference>
<dbReference type="Pfam" id="PF00753">
    <property type="entry name" value="Lactamase_B"/>
    <property type="match status" value="1"/>
</dbReference>
<gene>
    <name evidence="7" type="ORF">POLS_LOCUS2814</name>
</gene>